<reference evidence="2 3" key="2">
    <citation type="submission" date="2018-03" db="EMBL/GenBank/DDBJ databases">
        <title>The ancient ancestry and fast evolution of plastids.</title>
        <authorList>
            <person name="Moore K.R."/>
            <person name="Magnabosco C."/>
            <person name="Momper L."/>
            <person name="Gold D.A."/>
            <person name="Bosak T."/>
            <person name="Fournier G.P."/>
        </authorList>
    </citation>
    <scope>NUCLEOTIDE SEQUENCE [LARGE SCALE GENOMIC DNA]</scope>
    <source>
        <strain evidence="2 3">ULC18</strain>
    </source>
</reference>
<dbReference type="InterPro" id="IPR054663">
    <property type="entry name" value="FraC"/>
</dbReference>
<comment type="caution">
    <text evidence="2">The sequence shown here is derived from an EMBL/GenBank/DDBJ whole genome shotgun (WGS) entry which is preliminary data.</text>
</comment>
<protein>
    <submittedName>
        <fullName evidence="2">Filament integrity protein fraC</fullName>
    </submittedName>
</protein>
<feature type="transmembrane region" description="Helical" evidence="1">
    <location>
        <begin position="12"/>
        <end position="33"/>
    </location>
</feature>
<feature type="transmembrane region" description="Helical" evidence="1">
    <location>
        <begin position="45"/>
        <end position="68"/>
    </location>
</feature>
<gene>
    <name evidence="2" type="ORF">C7B82_07945</name>
</gene>
<keyword evidence="1" id="KW-1133">Transmembrane helix</keyword>
<keyword evidence="3" id="KW-1185">Reference proteome</keyword>
<dbReference type="NCBIfam" id="NF045624">
    <property type="entry name" value="filament_FraC"/>
    <property type="match status" value="1"/>
</dbReference>
<proteinExistence type="predicted"/>
<feature type="transmembrane region" description="Helical" evidence="1">
    <location>
        <begin position="88"/>
        <end position="110"/>
    </location>
</feature>
<dbReference type="OrthoDB" id="454780at2"/>
<keyword evidence="1" id="KW-0812">Transmembrane</keyword>
<dbReference type="Pfam" id="PF24301">
    <property type="entry name" value="FraC"/>
    <property type="match status" value="1"/>
</dbReference>
<evidence type="ECO:0000256" key="1">
    <source>
        <dbReference type="SAM" id="Phobius"/>
    </source>
</evidence>
<dbReference type="RefSeq" id="WP_106255769.1">
    <property type="nucleotide sequence ID" value="NZ_CAWNSW010000090.1"/>
</dbReference>
<dbReference type="Proteomes" id="UP000239576">
    <property type="component" value="Unassembled WGS sequence"/>
</dbReference>
<feature type="transmembrane region" description="Helical" evidence="1">
    <location>
        <begin position="155"/>
        <end position="178"/>
    </location>
</feature>
<dbReference type="EMBL" id="PVWK01000047">
    <property type="protein sequence ID" value="PSB30852.1"/>
    <property type="molecule type" value="Genomic_DNA"/>
</dbReference>
<reference evidence="3" key="1">
    <citation type="submission" date="2018-02" db="EMBL/GenBank/DDBJ databases">
        <authorList>
            <person name="Moore K."/>
            <person name="Momper L."/>
        </authorList>
    </citation>
    <scope>NUCLEOTIDE SEQUENCE [LARGE SCALE GENOMIC DNA]</scope>
    <source>
        <strain evidence="3">ULC18</strain>
    </source>
</reference>
<evidence type="ECO:0000313" key="3">
    <source>
        <dbReference type="Proteomes" id="UP000239576"/>
    </source>
</evidence>
<organism evidence="2 3">
    <name type="scientific">Stenomitos frigidus ULC18</name>
    <dbReference type="NCBI Taxonomy" id="2107698"/>
    <lineage>
        <taxon>Bacteria</taxon>
        <taxon>Bacillati</taxon>
        <taxon>Cyanobacteriota</taxon>
        <taxon>Cyanophyceae</taxon>
        <taxon>Leptolyngbyales</taxon>
        <taxon>Leptolyngbyaceae</taxon>
        <taxon>Stenomitos</taxon>
    </lineage>
</organism>
<evidence type="ECO:0000313" key="2">
    <source>
        <dbReference type="EMBL" id="PSB30852.1"/>
    </source>
</evidence>
<name>A0A2T1EDL9_9CYAN</name>
<keyword evidence="1" id="KW-0472">Membrane</keyword>
<accession>A0A2T1EDL9</accession>
<sequence>MVFEILPLRAVVFQALFLLIAIALEALVLYRTLSLDYKTSMQYAISVNLLSTFVGWLCFFISQPLLPVTWRMQLISFIFFEHFNTDPLLLNVAPVLVVFTLGMFLGTFLIKLKGLDLLELLLEKNQKPTNAIETKPVRFRGRQGPLIGFRSNSRVYAVLVANAVSFSVILLLLFLRLIEQSYISH</sequence>
<dbReference type="AlphaFoldDB" id="A0A2T1EDL9"/>